<gene>
    <name evidence="7 10" type="primary">rpoC</name>
    <name evidence="10" type="ORF">ACFO3Q_17025</name>
</gene>
<keyword evidence="5 7" id="KW-0804">Transcription</keyword>
<comment type="cofactor">
    <cofactor evidence="7">
        <name>Mg(2+)</name>
        <dbReference type="ChEBI" id="CHEBI:18420"/>
    </cofactor>
    <text evidence="7">Binds 1 Mg(2+) ion per subunit.</text>
</comment>
<dbReference type="RefSeq" id="WP_377006111.1">
    <property type="nucleotide sequence ID" value="NZ_JBHSGG010000069.1"/>
</dbReference>
<evidence type="ECO:0000256" key="5">
    <source>
        <dbReference type="ARBA" id="ARBA00023163"/>
    </source>
</evidence>
<feature type="binding site" evidence="7">
    <location>
        <position position="88"/>
    </location>
    <ligand>
        <name>Zn(2+)</name>
        <dbReference type="ChEBI" id="CHEBI:29105"/>
        <label>1</label>
    </ligand>
</feature>
<organism evidence="10 11">
    <name type="scientific">Coralloluteibacterium thermophilum</name>
    <dbReference type="NCBI Taxonomy" id="2707049"/>
    <lineage>
        <taxon>Bacteria</taxon>
        <taxon>Pseudomonadati</taxon>
        <taxon>Pseudomonadota</taxon>
        <taxon>Gammaproteobacteria</taxon>
        <taxon>Lysobacterales</taxon>
        <taxon>Lysobacteraceae</taxon>
        <taxon>Coralloluteibacterium</taxon>
    </lineage>
</organism>
<proteinExistence type="inferred from homology"/>
<dbReference type="InterPro" id="IPR006592">
    <property type="entry name" value="RNA_pol_N"/>
</dbReference>
<dbReference type="Gene3D" id="2.40.40.20">
    <property type="match status" value="1"/>
</dbReference>
<dbReference type="SMART" id="SM00663">
    <property type="entry name" value="RPOLA_N"/>
    <property type="match status" value="1"/>
</dbReference>
<dbReference type="GO" id="GO:0000428">
    <property type="term" value="C:DNA-directed RNA polymerase complex"/>
    <property type="evidence" value="ECO:0007669"/>
    <property type="project" value="UniProtKB-KW"/>
</dbReference>
<dbReference type="PANTHER" id="PTHR19376:SF54">
    <property type="entry name" value="DNA-DIRECTED RNA POLYMERASE SUBUNIT BETA"/>
    <property type="match status" value="1"/>
</dbReference>
<comment type="similarity">
    <text evidence="7 8">Belongs to the RNA polymerase beta' chain family.</text>
</comment>
<evidence type="ECO:0000259" key="9">
    <source>
        <dbReference type="SMART" id="SM00663"/>
    </source>
</evidence>
<feature type="domain" description="RNA polymerase N-terminal" evidence="9">
    <location>
        <begin position="235"/>
        <end position="514"/>
    </location>
</feature>
<dbReference type="Gene3D" id="1.10.1790.20">
    <property type="match status" value="1"/>
</dbReference>
<dbReference type="Pfam" id="PF05000">
    <property type="entry name" value="RNA_pol_Rpb1_4"/>
    <property type="match status" value="1"/>
</dbReference>
<dbReference type="GO" id="GO:0003899">
    <property type="term" value="F:DNA-directed RNA polymerase activity"/>
    <property type="evidence" value="ECO:0007669"/>
    <property type="project" value="UniProtKB-EC"/>
</dbReference>
<evidence type="ECO:0000256" key="3">
    <source>
        <dbReference type="ARBA" id="ARBA00022695"/>
    </source>
</evidence>
<reference evidence="11" key="1">
    <citation type="journal article" date="2019" name="Int. J. Syst. Evol. Microbiol.">
        <title>The Global Catalogue of Microorganisms (GCM) 10K type strain sequencing project: providing services to taxonomists for standard genome sequencing and annotation.</title>
        <authorList>
            <consortium name="The Broad Institute Genomics Platform"/>
            <consortium name="The Broad Institute Genome Sequencing Center for Infectious Disease"/>
            <person name="Wu L."/>
            <person name="Ma J."/>
        </authorList>
    </citation>
    <scope>NUCLEOTIDE SEQUENCE [LARGE SCALE GENOMIC DNA]</scope>
    <source>
        <strain evidence="11">CGMCC 1.13574</strain>
    </source>
</reference>
<dbReference type="InterPro" id="IPR007066">
    <property type="entry name" value="RNA_pol_Rpb1_3"/>
</dbReference>
<dbReference type="Gene3D" id="1.10.132.30">
    <property type="match status" value="1"/>
</dbReference>
<keyword evidence="2 7" id="KW-0808">Transferase</keyword>
<dbReference type="EMBL" id="JBHSGG010000069">
    <property type="protein sequence ID" value="MFC4729867.1"/>
    <property type="molecule type" value="Genomic_DNA"/>
</dbReference>
<protein>
    <recommendedName>
        <fullName evidence="7">DNA-directed RNA polymerase subunit beta'</fullName>
        <shortName evidence="7">RNAP subunit beta'</shortName>
        <ecNumber evidence="7">2.7.7.6</ecNumber>
    </recommendedName>
    <alternativeName>
        <fullName evidence="7">RNA polymerase subunit beta'</fullName>
    </alternativeName>
    <alternativeName>
        <fullName evidence="7">Transcriptase subunit beta'</fullName>
    </alternativeName>
</protein>
<dbReference type="Pfam" id="PF04997">
    <property type="entry name" value="RNA_pol_Rpb1_1"/>
    <property type="match status" value="1"/>
</dbReference>
<feature type="binding site" evidence="7">
    <location>
        <position position="70"/>
    </location>
    <ligand>
        <name>Zn(2+)</name>
        <dbReference type="ChEBI" id="CHEBI:29105"/>
        <label>1</label>
    </ligand>
</feature>
<dbReference type="Gene3D" id="1.10.274.100">
    <property type="entry name" value="RNA polymerase Rpb1, domain 3"/>
    <property type="match status" value="1"/>
</dbReference>
<comment type="caution">
    <text evidence="10">The sequence shown here is derived from an EMBL/GenBank/DDBJ whole genome shotgun (WGS) entry which is preliminary data.</text>
</comment>
<sequence length="1428" mass="158062">MKDLLNLFNQQRQTLDFDAIKIALASPDLIRSWSFGEVKKPETINYRTFKPERDGLFCAAIFGPIKDYECLCGKYKRMKHRGVVCEKCGTEVTLAKVRRERMGHIELASPTAHIWFLKSLPSRIGLMLDMTLRDIERILYFEAYVVTEPGLTVLERGQLLSEEQMLQARQEHGDDFEAAMGAEAVYDLLKTIDLQSEVIRLKEEIAATNSETKLKRLSKRIKLMEAFLESGNKPEWMVLTVLPVLPPDLRPLVPLDGGRFATSDLNDLYRRVINRNNRLKRLLELNAPDIIVRNEKRMLQESVDALLDNGRRGRAITGTNKRPLKSLADMIKGKQGRFRQNLLGKRVDYSGRSVIVVGPYLKLHQCGLPKKMALELFKPFIFSKLQRRGLATTIKAAKKLVERESAEVWDILEEVIREHPVLLNRAPTLHRLGIQAFEPVLVEGKAIQLHPLVCTAFNADFDGDQMAVHVPLSIEAQLEARALMMASNNILSPANGEPIIVPSQDVVLGLYYMTRALENKAGEGMVFANIAEVKRAYDNRVVQLHAKVKVRIRQVEIDEQGGRTESTSIVDTTVGRALLAEILPEGLPYALVNTELTKKNISRLINTCYRMLGLKETVVFADQLMYTGFAYATRAGVSIGIDDMTIPDEKKPILAEAETEVLEIQEQYQSGLVTAGERYNKVVDIWSRTNERVAKAMMDAIGTDKVQNAKGETIEQKSMNSIYIMADSGARGSQAQIRQLAGMRGLMARPDGSIIETPITANFREGLNVLQYFISTHGARKGLADTALKTANSGYLTRRLVDVAQDVVITEADCGTKNGLTMTPIVEGGDVVEPLRDRVLGRIVAEDVFLPGNDEDPIVERNTLLDEQWVQKLEEAGVQAIKVRSTITCESTFGVCANCYGRDLARGHMVNIGEAVGVIAAQSIGEPGTQLTMRTFHIGGAASRAAAVDKVSVRTNGTIKFNNIKTVRQENGNLVAVSRSGELSVLDAAGRVRESYKLPYGAVINAKDGDPVQAGQTVANWDPHNHPVVSETAGRVEFVDFYEGITFQKKRDDLTGLESTEVIDPKRIAGDKEREVELRTPAGERLGRRKLKDLQGARPAIRLLDAEGNEVMLPGTKQPAIYYMPPRAIVSLEVGAEVGIGDVVARIPQEASKTRDITGGLPRVVDLVEARVPKDAAILAEQSGVISFGKETKGKQRLIITDTETGNEFEVLIPKHRQINVFEGEHVEKGETIVDGEPNPQDILRLLGVEPLAAYLVKEIQDVYRLQGVKINDKHIETIIRQMLRKVEITDPGDSRYLVGEQVERVRLVEENAKAIARNELPAKGQPVLLGITKASLATESFISAASFQETTRVLTEAAVRGTRDTLRGLKENVIVGRLIPAGTGLAYHSERRRTAEDVADSEFDALRAASIPAEEVSPVGDESAPQE</sequence>
<evidence type="ECO:0000256" key="1">
    <source>
        <dbReference type="ARBA" id="ARBA00022478"/>
    </source>
</evidence>
<dbReference type="Gene3D" id="1.10.150.390">
    <property type="match status" value="1"/>
</dbReference>
<evidence type="ECO:0000256" key="2">
    <source>
        <dbReference type="ARBA" id="ARBA00022679"/>
    </source>
</evidence>
<feature type="binding site" evidence="7">
    <location>
        <position position="899"/>
    </location>
    <ligand>
        <name>Zn(2+)</name>
        <dbReference type="ChEBI" id="CHEBI:29105"/>
        <label>2</label>
    </ligand>
</feature>
<feature type="binding site" evidence="7">
    <location>
        <position position="462"/>
    </location>
    <ligand>
        <name>Mg(2+)</name>
        <dbReference type="ChEBI" id="CHEBI:18420"/>
    </ligand>
</feature>
<evidence type="ECO:0000313" key="11">
    <source>
        <dbReference type="Proteomes" id="UP001595892"/>
    </source>
</evidence>
<keyword evidence="7" id="KW-0862">Zinc</keyword>
<dbReference type="InterPro" id="IPR045867">
    <property type="entry name" value="DNA-dir_RpoC_beta_prime"/>
</dbReference>
<dbReference type="InterPro" id="IPR012754">
    <property type="entry name" value="DNA-dir_RpoC_beta_prime_bact"/>
</dbReference>
<comment type="catalytic activity">
    <reaction evidence="6 7 8">
        <text>RNA(n) + a ribonucleoside 5'-triphosphate = RNA(n+1) + diphosphate</text>
        <dbReference type="Rhea" id="RHEA:21248"/>
        <dbReference type="Rhea" id="RHEA-COMP:14527"/>
        <dbReference type="Rhea" id="RHEA-COMP:17342"/>
        <dbReference type="ChEBI" id="CHEBI:33019"/>
        <dbReference type="ChEBI" id="CHEBI:61557"/>
        <dbReference type="ChEBI" id="CHEBI:140395"/>
        <dbReference type="EC" id="2.7.7.6"/>
    </reaction>
</comment>
<feature type="binding site" evidence="7">
    <location>
        <position position="85"/>
    </location>
    <ligand>
        <name>Zn(2+)</name>
        <dbReference type="ChEBI" id="CHEBI:29105"/>
        <label>1</label>
    </ligand>
</feature>
<accession>A0ABV9NNC1</accession>
<dbReference type="Pfam" id="PF04998">
    <property type="entry name" value="RNA_pol_Rpb1_5"/>
    <property type="match status" value="1"/>
</dbReference>
<dbReference type="InterPro" id="IPR044893">
    <property type="entry name" value="RNA_pol_Rpb1_clamp_domain"/>
</dbReference>
<dbReference type="HAMAP" id="MF_01322">
    <property type="entry name" value="RNApol_bact_RpoC"/>
    <property type="match status" value="1"/>
</dbReference>
<dbReference type="CDD" id="cd01609">
    <property type="entry name" value="RNAP_beta'_N"/>
    <property type="match status" value="1"/>
</dbReference>
<evidence type="ECO:0000313" key="10">
    <source>
        <dbReference type="EMBL" id="MFC4729867.1"/>
    </source>
</evidence>
<dbReference type="InterPro" id="IPR038120">
    <property type="entry name" value="Rpb1_funnel_sf"/>
</dbReference>
<dbReference type="PANTHER" id="PTHR19376">
    <property type="entry name" value="DNA-DIRECTED RNA POLYMERASE"/>
    <property type="match status" value="1"/>
</dbReference>
<keyword evidence="4 7" id="KW-0479">Metal-binding</keyword>
<feature type="binding site" evidence="7">
    <location>
        <position position="460"/>
    </location>
    <ligand>
        <name>Mg(2+)</name>
        <dbReference type="ChEBI" id="CHEBI:18420"/>
    </ligand>
</feature>
<name>A0ABV9NNC1_9GAMM</name>
<dbReference type="Pfam" id="PF04983">
    <property type="entry name" value="RNA_pol_Rpb1_3"/>
    <property type="match status" value="1"/>
</dbReference>
<dbReference type="CDD" id="cd02655">
    <property type="entry name" value="RNAP_beta'_C"/>
    <property type="match status" value="1"/>
</dbReference>
<keyword evidence="7" id="KW-0460">Magnesium</keyword>
<dbReference type="SUPFAM" id="SSF64484">
    <property type="entry name" value="beta and beta-prime subunits of DNA dependent RNA-polymerase"/>
    <property type="match status" value="1"/>
</dbReference>
<dbReference type="Proteomes" id="UP001595892">
    <property type="component" value="Unassembled WGS sequence"/>
</dbReference>
<dbReference type="NCBIfam" id="TIGR02386">
    <property type="entry name" value="rpoC_TIGR"/>
    <property type="match status" value="1"/>
</dbReference>
<dbReference type="InterPro" id="IPR000722">
    <property type="entry name" value="RNA_pol_asu"/>
</dbReference>
<feature type="binding site" evidence="7">
    <location>
        <position position="814"/>
    </location>
    <ligand>
        <name>Zn(2+)</name>
        <dbReference type="ChEBI" id="CHEBI:29105"/>
        <label>2</label>
    </ligand>
</feature>
<comment type="cofactor">
    <cofactor evidence="7">
        <name>Zn(2+)</name>
        <dbReference type="ChEBI" id="CHEBI:29105"/>
    </cofactor>
    <text evidence="7">Binds 2 Zn(2+) ions per subunit.</text>
</comment>
<dbReference type="Gene3D" id="4.10.860.120">
    <property type="entry name" value="RNA polymerase II, clamp domain"/>
    <property type="match status" value="1"/>
</dbReference>
<dbReference type="InterPro" id="IPR042102">
    <property type="entry name" value="RNA_pol_Rpb1_3_sf"/>
</dbReference>
<evidence type="ECO:0000256" key="4">
    <source>
        <dbReference type="ARBA" id="ARBA00022723"/>
    </source>
</evidence>
<feature type="binding site" evidence="7">
    <location>
        <position position="896"/>
    </location>
    <ligand>
        <name>Zn(2+)</name>
        <dbReference type="ChEBI" id="CHEBI:29105"/>
        <label>2</label>
    </ligand>
</feature>
<feature type="binding site" evidence="7">
    <location>
        <position position="72"/>
    </location>
    <ligand>
        <name>Zn(2+)</name>
        <dbReference type="ChEBI" id="CHEBI:29105"/>
        <label>1</label>
    </ligand>
</feature>
<feature type="binding site" evidence="7">
    <location>
        <position position="889"/>
    </location>
    <ligand>
        <name>Zn(2+)</name>
        <dbReference type="ChEBI" id="CHEBI:29105"/>
        <label>2</label>
    </ligand>
</feature>
<dbReference type="EC" id="2.7.7.6" evidence="7"/>
<evidence type="ECO:0000256" key="8">
    <source>
        <dbReference type="RuleBase" id="RU004279"/>
    </source>
</evidence>
<comment type="function">
    <text evidence="7 8">DNA-dependent RNA polymerase catalyzes the transcription of DNA into RNA using the four ribonucleoside triphosphates as substrates.</text>
</comment>
<evidence type="ECO:0000256" key="7">
    <source>
        <dbReference type="HAMAP-Rule" id="MF_01322"/>
    </source>
</evidence>
<dbReference type="Gene3D" id="2.40.50.100">
    <property type="match status" value="3"/>
</dbReference>
<dbReference type="InterPro" id="IPR007080">
    <property type="entry name" value="RNA_pol_Rpb1_1"/>
</dbReference>
<keyword evidence="3 7" id="KW-0548">Nucleotidyltransferase</keyword>
<keyword evidence="11" id="KW-1185">Reference proteome</keyword>
<dbReference type="Gene3D" id="1.10.40.90">
    <property type="match status" value="1"/>
</dbReference>
<dbReference type="InterPro" id="IPR007081">
    <property type="entry name" value="RNA_pol_Rpb1_5"/>
</dbReference>
<dbReference type="Pfam" id="PF00623">
    <property type="entry name" value="RNA_pol_Rpb1_2"/>
    <property type="match status" value="1"/>
</dbReference>
<feature type="binding site" evidence="7">
    <location>
        <position position="464"/>
    </location>
    <ligand>
        <name>Mg(2+)</name>
        <dbReference type="ChEBI" id="CHEBI:18420"/>
    </ligand>
</feature>
<keyword evidence="1 7" id="KW-0240">DNA-directed RNA polymerase</keyword>
<dbReference type="InterPro" id="IPR007083">
    <property type="entry name" value="RNA_pol_Rpb1_4"/>
</dbReference>
<evidence type="ECO:0000256" key="6">
    <source>
        <dbReference type="ARBA" id="ARBA00048552"/>
    </source>
</evidence>
<comment type="subunit">
    <text evidence="7">The RNAP catalytic core consists of 2 alpha, 1 beta, 1 beta' and 1 omega subunit. When a sigma factor is associated with the core the holoenzyme is formed, which can initiate transcription.</text>
</comment>